<organism evidence="3 4">
    <name type="scientific">Nocardioides zeicaulis</name>
    <dbReference type="NCBI Taxonomy" id="1776857"/>
    <lineage>
        <taxon>Bacteria</taxon>
        <taxon>Bacillati</taxon>
        <taxon>Actinomycetota</taxon>
        <taxon>Actinomycetes</taxon>
        <taxon>Propionibacteriales</taxon>
        <taxon>Nocardioidaceae</taxon>
        <taxon>Nocardioides</taxon>
    </lineage>
</organism>
<reference evidence="3 4" key="1">
    <citation type="submission" date="2024-09" db="EMBL/GenBank/DDBJ databases">
        <authorList>
            <person name="Sun Q."/>
            <person name="Mori K."/>
        </authorList>
    </citation>
    <scope>NUCLEOTIDE SEQUENCE [LARGE SCALE GENOMIC DNA]</scope>
    <source>
        <strain evidence="3 4">CCM 8654</strain>
    </source>
</reference>
<keyword evidence="4" id="KW-1185">Reference proteome</keyword>
<evidence type="ECO:0000259" key="2">
    <source>
        <dbReference type="Pfam" id="PF08044"/>
    </source>
</evidence>
<comment type="caution">
    <text evidence="3">The sequence shown here is derived from an EMBL/GenBank/DDBJ whole genome shotgun (WGS) entry which is preliminary data.</text>
</comment>
<protein>
    <submittedName>
        <fullName evidence="3">DUF1707 domain-containing protein</fullName>
    </submittedName>
</protein>
<sequence>MRGFGVKDGERDAFVAWIEAAHADGQIGEADRDLRVSRARGAETSDELQTLTRDLRPVAPGSVVVRRPTAAVRRTRHPGGVLVGLGVFLLVVVVGVAGVVALLAMAVGPSETSSDSARAVPVEVDLGRAQLVLDEVEDVVAGYDARFGTTVARTLVIRPGGVVAHVPSPDEPSRTEEWSYSDAGGWELVRAVEGDDARVLDLADLDADALVVNTAAAADVLGRRVQGGEVSLANPGDGGRVTIQVRSRRGATVRLVTTLGGDVLDGPTRS</sequence>
<proteinExistence type="predicted"/>
<dbReference type="RefSeq" id="WP_378520067.1">
    <property type="nucleotide sequence ID" value="NZ_CBCSDI010000005.1"/>
</dbReference>
<keyword evidence="1" id="KW-0812">Transmembrane</keyword>
<evidence type="ECO:0000313" key="4">
    <source>
        <dbReference type="Proteomes" id="UP001589698"/>
    </source>
</evidence>
<keyword evidence="1" id="KW-0472">Membrane</keyword>
<dbReference type="InterPro" id="IPR012551">
    <property type="entry name" value="DUF1707_SHOCT-like"/>
</dbReference>
<dbReference type="Pfam" id="PF08044">
    <property type="entry name" value="DUF1707"/>
    <property type="match status" value="1"/>
</dbReference>
<dbReference type="Proteomes" id="UP001589698">
    <property type="component" value="Unassembled WGS sequence"/>
</dbReference>
<feature type="domain" description="DUF1707" evidence="2">
    <location>
        <begin position="6"/>
        <end position="55"/>
    </location>
</feature>
<keyword evidence="1" id="KW-1133">Transmembrane helix</keyword>
<feature type="transmembrane region" description="Helical" evidence="1">
    <location>
        <begin position="81"/>
        <end position="107"/>
    </location>
</feature>
<evidence type="ECO:0000256" key="1">
    <source>
        <dbReference type="SAM" id="Phobius"/>
    </source>
</evidence>
<name>A0ABV6E5N8_9ACTN</name>
<accession>A0ABV6E5N8</accession>
<dbReference type="EMBL" id="JBHLXH010000002">
    <property type="protein sequence ID" value="MFC0224292.1"/>
    <property type="molecule type" value="Genomic_DNA"/>
</dbReference>
<evidence type="ECO:0000313" key="3">
    <source>
        <dbReference type="EMBL" id="MFC0224292.1"/>
    </source>
</evidence>
<gene>
    <name evidence="3" type="ORF">ACFFJG_17540</name>
</gene>